<name>A0ABX0MXC1_9BURK</name>
<proteinExistence type="predicted"/>
<accession>A0ABX0MXC1</accession>
<dbReference type="EMBL" id="WHJF01000153">
    <property type="protein sequence ID" value="NHZ66642.1"/>
    <property type="molecule type" value="Genomic_DNA"/>
</dbReference>
<evidence type="ECO:0000313" key="1">
    <source>
        <dbReference type="EMBL" id="NHZ66642.1"/>
    </source>
</evidence>
<gene>
    <name evidence="1" type="ORF">F1735_30870</name>
</gene>
<dbReference type="InterPro" id="IPR014894">
    <property type="entry name" value="DcrB/EagT6"/>
</dbReference>
<keyword evidence="2" id="KW-1185">Reference proteome</keyword>
<organism evidence="1 2">
    <name type="scientific">Massilia genomosp. 1</name>
    <dbReference type="NCBI Taxonomy" id="2609280"/>
    <lineage>
        <taxon>Bacteria</taxon>
        <taxon>Pseudomonadati</taxon>
        <taxon>Pseudomonadota</taxon>
        <taxon>Betaproteobacteria</taxon>
        <taxon>Burkholderiales</taxon>
        <taxon>Oxalobacteraceae</taxon>
        <taxon>Telluria group</taxon>
        <taxon>Massilia</taxon>
    </lineage>
</organism>
<evidence type="ECO:0000313" key="2">
    <source>
        <dbReference type="Proteomes" id="UP000610594"/>
    </source>
</evidence>
<dbReference type="SUPFAM" id="SSF55724">
    <property type="entry name" value="Mog1p/PsbP-like"/>
    <property type="match status" value="1"/>
</dbReference>
<dbReference type="Pfam" id="PF08786">
    <property type="entry name" value="DcrB"/>
    <property type="match status" value="1"/>
</dbReference>
<reference evidence="1 2" key="1">
    <citation type="submission" date="2019-10" db="EMBL/GenBank/DDBJ databases">
        <title>Taxonomy of Antarctic Massilia spp.: description of Massilia rubra sp. nov., Massilia aquatica sp. nov., Massilia mucilaginosa sp. nov., Massilia frigida sp. nov. isolated from streams, lakes and regoliths.</title>
        <authorList>
            <person name="Holochova P."/>
            <person name="Sedlacek I."/>
            <person name="Kralova S."/>
            <person name="Maslanova I."/>
            <person name="Busse H.-J."/>
            <person name="Stankova E."/>
            <person name="Vrbovska V."/>
            <person name="Kovarovic V."/>
            <person name="Bartak M."/>
            <person name="Svec P."/>
            <person name="Pantucek R."/>
        </authorList>
    </citation>
    <scope>NUCLEOTIDE SEQUENCE [LARGE SCALE GENOMIC DNA]</scope>
    <source>
        <strain evidence="1 2">CCM 8694</strain>
    </source>
</reference>
<comment type="caution">
    <text evidence="1">The sequence shown here is derived from an EMBL/GenBank/DDBJ whole genome shotgun (WGS) entry which is preliminary data.</text>
</comment>
<dbReference type="InterPro" id="IPR016123">
    <property type="entry name" value="Mog1/PsbP_a/b/a-sand"/>
</dbReference>
<protein>
    <submittedName>
        <fullName evidence="1">DUF1795 domain-containing protein</fullName>
    </submittedName>
</protein>
<dbReference type="Proteomes" id="UP000610594">
    <property type="component" value="Unassembled WGS sequence"/>
</dbReference>
<dbReference type="Gene3D" id="3.40.1000.10">
    <property type="entry name" value="Mog1/PsbP, alpha/beta/alpha sandwich"/>
    <property type="match status" value="1"/>
</dbReference>
<sequence>MLHHVNHASFSLPEKLKDRTTHTFVSFDDEAGEFSVVMSHAHAHPENTLADFADDLIAGRGKAMPDFSLLASMERTLAGRPAIELTYRWRNGFTWLHQRQVFTLVPGVEQGDQQALLITATCPPEFAGKWHATFEAILGSVKLRERPEAVAIAPAINVSTVFALRAGRRILHAFASREDACLNTDAGQVQEDAWRFFDAAGKPLHARFVAPRAWWRKPDKYVLEMRPAHLVPSLRDQLQHAEAVVCHAPFVGLSSIAEVRTTLDNLTTE</sequence>